<accession>A0A1I7YL59</accession>
<dbReference type="AlphaFoldDB" id="A0A1I7YL59"/>
<keyword evidence="1" id="KW-1185">Reference proteome</keyword>
<evidence type="ECO:0000313" key="2">
    <source>
        <dbReference type="WBParaSite" id="L893_g17531.t1"/>
    </source>
</evidence>
<reference evidence="2" key="1">
    <citation type="submission" date="2016-11" db="UniProtKB">
        <authorList>
            <consortium name="WormBaseParasite"/>
        </authorList>
    </citation>
    <scope>IDENTIFICATION</scope>
</reference>
<sequence>MNYVCWYKYVELTTHLGGRWKLHGNTVELSMVGAEFTAVVFFVRYVRRDDGVRLSVVEFPGVEAVVQIAHRSDVSRDVVGASRMSRHDVMNIVEPRN</sequence>
<dbReference type="WBParaSite" id="L893_g17531.t1">
    <property type="protein sequence ID" value="L893_g17531.t1"/>
    <property type="gene ID" value="L893_g17531"/>
</dbReference>
<proteinExistence type="predicted"/>
<evidence type="ECO:0000313" key="1">
    <source>
        <dbReference type="Proteomes" id="UP000095287"/>
    </source>
</evidence>
<dbReference type="Proteomes" id="UP000095287">
    <property type="component" value="Unplaced"/>
</dbReference>
<protein>
    <submittedName>
        <fullName evidence="2">Phage protein</fullName>
    </submittedName>
</protein>
<name>A0A1I7YL59_9BILA</name>
<organism evidence="1 2">
    <name type="scientific">Steinernema glaseri</name>
    <dbReference type="NCBI Taxonomy" id="37863"/>
    <lineage>
        <taxon>Eukaryota</taxon>
        <taxon>Metazoa</taxon>
        <taxon>Ecdysozoa</taxon>
        <taxon>Nematoda</taxon>
        <taxon>Chromadorea</taxon>
        <taxon>Rhabditida</taxon>
        <taxon>Tylenchina</taxon>
        <taxon>Panagrolaimomorpha</taxon>
        <taxon>Strongyloidoidea</taxon>
        <taxon>Steinernematidae</taxon>
        <taxon>Steinernema</taxon>
    </lineage>
</organism>